<feature type="compositionally biased region" description="Basic and acidic residues" evidence="7">
    <location>
        <begin position="285"/>
        <end position="301"/>
    </location>
</feature>
<evidence type="ECO:0000256" key="4">
    <source>
        <dbReference type="ARBA" id="ARBA00022989"/>
    </source>
</evidence>
<feature type="region of interest" description="Disordered" evidence="7">
    <location>
        <begin position="1"/>
        <end position="24"/>
    </location>
</feature>
<evidence type="ECO:0000259" key="8">
    <source>
        <dbReference type="PROSITE" id="PS50845"/>
    </source>
</evidence>
<dbReference type="Proteomes" id="UP001430848">
    <property type="component" value="Unassembled WGS sequence"/>
</dbReference>
<accession>A0ABR1PRQ4</accession>
<name>A0ABR1PRQ4_DIAER</name>
<dbReference type="InterPro" id="IPR003388">
    <property type="entry name" value="Reticulon"/>
</dbReference>
<feature type="transmembrane region" description="Helical" evidence="6">
    <location>
        <begin position="70"/>
        <end position="88"/>
    </location>
</feature>
<evidence type="ECO:0000313" key="10">
    <source>
        <dbReference type="Proteomes" id="UP001430848"/>
    </source>
</evidence>
<comment type="subcellular location">
    <subcellularLocation>
        <location evidence="1 6">Endoplasmic reticulum membrane</location>
        <topology evidence="1 6">Multi-pass membrane protein</topology>
    </subcellularLocation>
</comment>
<keyword evidence="10" id="KW-1185">Reference proteome</keyword>
<evidence type="ECO:0000256" key="7">
    <source>
        <dbReference type="SAM" id="MobiDB-lite"/>
    </source>
</evidence>
<organism evidence="9 10">
    <name type="scientific">Diaporthe eres</name>
    <name type="common">Phomopsis oblonga</name>
    <dbReference type="NCBI Taxonomy" id="83184"/>
    <lineage>
        <taxon>Eukaryota</taxon>
        <taxon>Fungi</taxon>
        <taxon>Dikarya</taxon>
        <taxon>Ascomycota</taxon>
        <taxon>Pezizomycotina</taxon>
        <taxon>Sordariomycetes</taxon>
        <taxon>Sordariomycetidae</taxon>
        <taxon>Diaporthales</taxon>
        <taxon>Diaporthaceae</taxon>
        <taxon>Diaporthe</taxon>
        <taxon>Diaporthe eres species complex</taxon>
    </lineage>
</organism>
<dbReference type="Pfam" id="PF02453">
    <property type="entry name" value="Reticulon"/>
    <property type="match status" value="1"/>
</dbReference>
<gene>
    <name evidence="9" type="ORF">SLS63_000596</name>
</gene>
<evidence type="ECO:0000256" key="2">
    <source>
        <dbReference type="ARBA" id="ARBA00022692"/>
    </source>
</evidence>
<evidence type="ECO:0000256" key="3">
    <source>
        <dbReference type="ARBA" id="ARBA00022824"/>
    </source>
</evidence>
<keyword evidence="4 6" id="KW-1133">Transmembrane helix</keyword>
<feature type="domain" description="Reticulon" evidence="8">
    <location>
        <begin position="59"/>
        <end position="256"/>
    </location>
</feature>
<feature type="transmembrane region" description="Helical" evidence="6">
    <location>
        <begin position="186"/>
        <end position="204"/>
    </location>
</feature>
<keyword evidence="3 6" id="KW-0256">Endoplasmic reticulum</keyword>
<feature type="region of interest" description="Disordered" evidence="7">
    <location>
        <begin position="259"/>
        <end position="327"/>
    </location>
</feature>
<comment type="caution">
    <text evidence="9">The sequence shown here is derived from an EMBL/GenBank/DDBJ whole genome shotgun (WGS) entry which is preliminary data.</text>
</comment>
<feature type="compositionally biased region" description="Polar residues" evidence="7">
    <location>
        <begin position="1"/>
        <end position="14"/>
    </location>
</feature>
<keyword evidence="5 6" id="KW-0472">Membrane</keyword>
<feature type="compositionally biased region" description="Low complexity" evidence="7">
    <location>
        <begin position="263"/>
        <end position="283"/>
    </location>
</feature>
<dbReference type="PROSITE" id="PS50845">
    <property type="entry name" value="RETICULON"/>
    <property type="match status" value="1"/>
</dbReference>
<evidence type="ECO:0000256" key="1">
    <source>
        <dbReference type="ARBA" id="ARBA00004477"/>
    </source>
</evidence>
<reference evidence="9 10" key="1">
    <citation type="submission" date="2024-02" db="EMBL/GenBank/DDBJ databases">
        <title>De novo assembly and annotation of 12 fungi associated with fruit tree decline syndrome in Ontario, Canada.</title>
        <authorList>
            <person name="Sulman M."/>
            <person name="Ellouze W."/>
            <person name="Ilyukhin E."/>
        </authorList>
    </citation>
    <scope>NUCLEOTIDE SEQUENCE [LARGE SCALE GENOMIC DNA]</scope>
    <source>
        <strain evidence="9 10">M169</strain>
    </source>
</reference>
<keyword evidence="2 6" id="KW-0812">Transmembrane</keyword>
<sequence length="327" mass="35962">MADTLNSVSNSVTNGPVADKVREQHQKTSDELSNLYASRQTPNNPTATGQPLTHYHSFFSELLSWNNPRASAIAYVSIIAFIFSVRYLDVIRWGFKLTWMILGITIAAEAAGKAVMNTGIASQLRPRRYYTVPRETLDVLIGDVHELVNFLVIETQRIVFAENIWASLAVCVSAFLSYWLVKVVPYWGLALIGTTVLFTAPLIYTSNQELIDHHLKNAQQIVSTQTEQLRKVAGTHTARATEVTKQYVGDYTSKAQEMIRGRSASPQTASSAPSAPAAPAAPAVRDSDFPVAPKEDIKVEEPAVPAQSVPEPTIKHEDAEQEPLIST</sequence>
<evidence type="ECO:0000256" key="6">
    <source>
        <dbReference type="RuleBase" id="RU363132"/>
    </source>
</evidence>
<evidence type="ECO:0000256" key="5">
    <source>
        <dbReference type="ARBA" id="ARBA00023136"/>
    </source>
</evidence>
<evidence type="ECO:0000313" key="9">
    <source>
        <dbReference type="EMBL" id="KAK7743027.1"/>
    </source>
</evidence>
<proteinExistence type="predicted"/>
<dbReference type="EMBL" id="JAKNSF020000001">
    <property type="protein sequence ID" value="KAK7743027.1"/>
    <property type="molecule type" value="Genomic_DNA"/>
</dbReference>
<protein>
    <recommendedName>
        <fullName evidence="6">Reticulon-like protein</fullName>
    </recommendedName>
</protein>
<feature type="transmembrane region" description="Helical" evidence="6">
    <location>
        <begin position="159"/>
        <end position="180"/>
    </location>
</feature>